<keyword evidence="8" id="KW-0418">Kinase</keyword>
<feature type="domain" description="Histidine kinase" evidence="11">
    <location>
        <begin position="194"/>
        <end position="393"/>
    </location>
</feature>
<evidence type="ECO:0000259" key="11">
    <source>
        <dbReference type="PROSITE" id="PS50109"/>
    </source>
</evidence>
<evidence type="ECO:0000256" key="7">
    <source>
        <dbReference type="ARBA" id="ARBA00022741"/>
    </source>
</evidence>
<dbReference type="Proteomes" id="UP001169492">
    <property type="component" value="Unassembled WGS sequence"/>
</dbReference>
<dbReference type="SUPFAM" id="SSF47384">
    <property type="entry name" value="Homodimeric domain of signal transducing histidine kinase"/>
    <property type="match status" value="1"/>
</dbReference>
<dbReference type="InterPro" id="IPR003661">
    <property type="entry name" value="HisK_dim/P_dom"/>
</dbReference>
<evidence type="ECO:0000256" key="4">
    <source>
        <dbReference type="ARBA" id="ARBA00022475"/>
    </source>
</evidence>
<sequence>MKWKFAKLITLLVILSAFLYISFSELIAINDDDSGRYFVAVDDLIAPNSEISQLTVIEPEELSLPSAASQQLAKGETIQLKTRSGELFYYKYLPDGNLLKLGPVFETRQDDTWLLVLVISFYLGLVTIALVLIWPVFRDLHGLQQQAIRFGQDPKPLSKIISDKSAIAPLAQTFHRMSRQIVRLVSVHKTLSQVISHEVRTPLARLRFALALQKPNENPHLEQMLRDLDEIEQLATSYLTFARLDYLRKRQLRPIPLAAFVNDISTSFAIYRNEFKIDCIAEGSILYGEQQALKIVCQNLISNALRYARSQVKLLVHGDAEYASISIQDDGPGFPDGADPFGKFEQAEQQPSGFGLGLFIVQQLSLWHGATIKTSLSEELGGAMIIITWPCSASPNPVSLQRPPEKL</sequence>
<dbReference type="GO" id="GO:0000155">
    <property type="term" value="F:phosphorelay sensor kinase activity"/>
    <property type="evidence" value="ECO:0007669"/>
    <property type="project" value="InterPro"/>
</dbReference>
<dbReference type="CDD" id="cd00082">
    <property type="entry name" value="HisKA"/>
    <property type="match status" value="1"/>
</dbReference>
<dbReference type="Gene3D" id="1.10.287.130">
    <property type="match status" value="1"/>
</dbReference>
<keyword evidence="10" id="KW-1133">Transmembrane helix</keyword>
<dbReference type="InterPro" id="IPR036097">
    <property type="entry name" value="HisK_dim/P_sf"/>
</dbReference>
<dbReference type="Gene3D" id="3.30.565.10">
    <property type="entry name" value="Histidine kinase-like ATPase, C-terminal domain"/>
    <property type="match status" value="1"/>
</dbReference>
<keyword evidence="7" id="KW-0547">Nucleotide-binding</keyword>
<evidence type="ECO:0000256" key="8">
    <source>
        <dbReference type="ARBA" id="ARBA00022777"/>
    </source>
</evidence>
<dbReference type="SMART" id="SM00388">
    <property type="entry name" value="HisKA"/>
    <property type="match status" value="1"/>
</dbReference>
<feature type="transmembrane region" description="Helical" evidence="10">
    <location>
        <begin position="113"/>
        <end position="137"/>
    </location>
</feature>
<name>A0AAW7R0N0_9GAMM</name>
<dbReference type="Pfam" id="PF02518">
    <property type="entry name" value="HATPase_c"/>
    <property type="match status" value="1"/>
</dbReference>
<accession>A0AAW7R0N0</accession>
<keyword evidence="4" id="KW-1003">Cell membrane</keyword>
<keyword evidence="6" id="KW-0808">Transferase</keyword>
<proteinExistence type="predicted"/>
<dbReference type="InterPro" id="IPR004358">
    <property type="entry name" value="Sig_transdc_His_kin-like_C"/>
</dbReference>
<dbReference type="InterPro" id="IPR036890">
    <property type="entry name" value="HATPase_C_sf"/>
</dbReference>
<dbReference type="GO" id="GO:0005886">
    <property type="term" value="C:plasma membrane"/>
    <property type="evidence" value="ECO:0007669"/>
    <property type="project" value="UniProtKB-SubCell"/>
</dbReference>
<evidence type="ECO:0000256" key="3">
    <source>
        <dbReference type="ARBA" id="ARBA00012438"/>
    </source>
</evidence>
<dbReference type="EMBL" id="JAGGJB010000008">
    <property type="protein sequence ID" value="MDN7125683.1"/>
    <property type="molecule type" value="Genomic_DNA"/>
</dbReference>
<evidence type="ECO:0000256" key="1">
    <source>
        <dbReference type="ARBA" id="ARBA00000085"/>
    </source>
</evidence>
<dbReference type="RefSeq" id="WP_301775116.1">
    <property type="nucleotide sequence ID" value="NZ_JAGGJB010000008.1"/>
</dbReference>
<evidence type="ECO:0000256" key="5">
    <source>
        <dbReference type="ARBA" id="ARBA00022553"/>
    </source>
</evidence>
<organism evidence="12 13">
    <name type="scientific">Pseudidiomarina terrestris</name>
    <dbReference type="NCBI Taxonomy" id="2820060"/>
    <lineage>
        <taxon>Bacteria</taxon>
        <taxon>Pseudomonadati</taxon>
        <taxon>Pseudomonadota</taxon>
        <taxon>Gammaproteobacteria</taxon>
        <taxon>Alteromonadales</taxon>
        <taxon>Idiomarinaceae</taxon>
        <taxon>Pseudidiomarina</taxon>
    </lineage>
</organism>
<dbReference type="AlphaFoldDB" id="A0AAW7R0N0"/>
<dbReference type="PANTHER" id="PTHR44936:SF10">
    <property type="entry name" value="SENSOR PROTEIN RSTB"/>
    <property type="match status" value="1"/>
</dbReference>
<dbReference type="InterPro" id="IPR050980">
    <property type="entry name" value="2C_sensor_his_kinase"/>
</dbReference>
<dbReference type="PRINTS" id="PR00344">
    <property type="entry name" value="BCTRLSENSOR"/>
</dbReference>
<dbReference type="Pfam" id="PF00512">
    <property type="entry name" value="HisKA"/>
    <property type="match status" value="1"/>
</dbReference>
<dbReference type="InterPro" id="IPR005467">
    <property type="entry name" value="His_kinase_dom"/>
</dbReference>
<gene>
    <name evidence="12" type="ORF">J6I90_12400</name>
</gene>
<evidence type="ECO:0000256" key="2">
    <source>
        <dbReference type="ARBA" id="ARBA00004651"/>
    </source>
</evidence>
<evidence type="ECO:0000256" key="6">
    <source>
        <dbReference type="ARBA" id="ARBA00022679"/>
    </source>
</evidence>
<dbReference type="SUPFAM" id="SSF55874">
    <property type="entry name" value="ATPase domain of HSP90 chaperone/DNA topoisomerase II/histidine kinase"/>
    <property type="match status" value="1"/>
</dbReference>
<protein>
    <recommendedName>
        <fullName evidence="3">histidine kinase</fullName>
        <ecNumber evidence="3">2.7.13.3</ecNumber>
    </recommendedName>
</protein>
<evidence type="ECO:0000256" key="9">
    <source>
        <dbReference type="ARBA" id="ARBA00022840"/>
    </source>
</evidence>
<dbReference type="PROSITE" id="PS50109">
    <property type="entry name" value="HIS_KIN"/>
    <property type="match status" value="1"/>
</dbReference>
<dbReference type="SMART" id="SM00387">
    <property type="entry name" value="HATPase_c"/>
    <property type="match status" value="1"/>
</dbReference>
<dbReference type="InterPro" id="IPR003594">
    <property type="entry name" value="HATPase_dom"/>
</dbReference>
<keyword evidence="10" id="KW-0472">Membrane</keyword>
<dbReference type="PANTHER" id="PTHR44936">
    <property type="entry name" value="SENSOR PROTEIN CREC"/>
    <property type="match status" value="1"/>
</dbReference>
<keyword evidence="9" id="KW-0067">ATP-binding</keyword>
<dbReference type="EC" id="2.7.13.3" evidence="3"/>
<comment type="subcellular location">
    <subcellularLocation>
        <location evidence="2">Cell membrane</location>
        <topology evidence="2">Multi-pass membrane protein</topology>
    </subcellularLocation>
</comment>
<dbReference type="GO" id="GO:0005524">
    <property type="term" value="F:ATP binding"/>
    <property type="evidence" value="ECO:0007669"/>
    <property type="project" value="UniProtKB-KW"/>
</dbReference>
<comment type="caution">
    <text evidence="12">The sequence shown here is derived from an EMBL/GenBank/DDBJ whole genome shotgun (WGS) entry which is preliminary data.</text>
</comment>
<comment type="catalytic activity">
    <reaction evidence="1">
        <text>ATP + protein L-histidine = ADP + protein N-phospho-L-histidine.</text>
        <dbReference type="EC" id="2.7.13.3"/>
    </reaction>
</comment>
<evidence type="ECO:0000256" key="10">
    <source>
        <dbReference type="SAM" id="Phobius"/>
    </source>
</evidence>
<keyword evidence="10" id="KW-0812">Transmembrane</keyword>
<keyword evidence="5" id="KW-0597">Phosphoprotein</keyword>
<evidence type="ECO:0000313" key="12">
    <source>
        <dbReference type="EMBL" id="MDN7125683.1"/>
    </source>
</evidence>
<evidence type="ECO:0000313" key="13">
    <source>
        <dbReference type="Proteomes" id="UP001169492"/>
    </source>
</evidence>
<reference evidence="12 13" key="1">
    <citation type="submission" date="2021-03" db="EMBL/GenBank/DDBJ databases">
        <title>Pseudidiomarina terrestris, a new bacterium isolated from saline soil.</title>
        <authorList>
            <person name="Galisteo C."/>
            <person name="De La Haba R."/>
            <person name="Sanchez-Porro C."/>
            <person name="Ventosa A."/>
        </authorList>
    </citation>
    <scope>NUCLEOTIDE SEQUENCE [LARGE SCALE GENOMIC DNA]</scope>
    <source>
        <strain evidence="12 13">1APP75-32.1</strain>
    </source>
</reference>